<evidence type="ECO:0008006" key="2">
    <source>
        <dbReference type="Google" id="ProtNLM"/>
    </source>
</evidence>
<protein>
    <recommendedName>
        <fullName evidence="2">N4-gp56 family major capsid protein</fullName>
    </recommendedName>
</protein>
<evidence type="ECO:0000313" key="1">
    <source>
        <dbReference type="EMBL" id="KKL06715.1"/>
    </source>
</evidence>
<name>A0A0F9ABB4_9ZZZZ</name>
<accession>A0A0F9ABB4</accession>
<gene>
    <name evidence="1" type="ORF">LCGC14_2593270</name>
</gene>
<dbReference type="EMBL" id="LAZR01043592">
    <property type="protein sequence ID" value="KKL06715.1"/>
    <property type="molecule type" value="Genomic_DNA"/>
</dbReference>
<comment type="caution">
    <text evidence="1">The sequence shown here is derived from an EMBL/GenBank/DDBJ whole genome shotgun (WGS) entry which is preliminary data.</text>
</comment>
<sequence>MPATDFGALTDAQKRVWSAEIWQAGRDRSFWFHNKFIGANDADMNSPIQRGSKLTATERGLECVMQLVADLTNDGTVADNKLEDNEEALINEVEIIRIDQLRHAVRSKGEMAEQATVIRFRAMSKQKLSFWIGDKLDELMFLTISGRAYTLKPDGTTRTNSQLNQLTFASDVVAASTNRIMYAGTATSEASLTASDKMTWNLLVGLRTKAIRKRIRPIREGGKEYFAVVMSAEQERDLVQDTVYQTIVRSARERGQKNPLFNNALAVIQGLILYSHNKVFNTLGLTGATRWGSGSTVDGAQAQLFGAQAAGLATIGNMFMHESDNTDYKNRQGLGVGRKFGMLKPQFNSEPDAGTLEDFGTMSLKTAAAA</sequence>
<dbReference type="NCBIfam" id="TIGR04387">
    <property type="entry name" value="capsid_maj_N4"/>
    <property type="match status" value="1"/>
</dbReference>
<organism evidence="1">
    <name type="scientific">marine sediment metagenome</name>
    <dbReference type="NCBI Taxonomy" id="412755"/>
    <lineage>
        <taxon>unclassified sequences</taxon>
        <taxon>metagenomes</taxon>
        <taxon>ecological metagenomes</taxon>
    </lineage>
</organism>
<dbReference type="AlphaFoldDB" id="A0A0F9ABB4"/>
<proteinExistence type="predicted"/>
<reference evidence="1" key="1">
    <citation type="journal article" date="2015" name="Nature">
        <title>Complex archaea that bridge the gap between prokaryotes and eukaryotes.</title>
        <authorList>
            <person name="Spang A."/>
            <person name="Saw J.H."/>
            <person name="Jorgensen S.L."/>
            <person name="Zaremba-Niedzwiedzka K."/>
            <person name="Martijn J."/>
            <person name="Lind A.E."/>
            <person name="van Eijk R."/>
            <person name="Schleper C."/>
            <person name="Guy L."/>
            <person name="Ettema T.J."/>
        </authorList>
    </citation>
    <scope>NUCLEOTIDE SEQUENCE</scope>
</reference>
<dbReference type="InterPro" id="IPR025267">
    <property type="entry name" value="ORF017-like"/>
</dbReference>
<dbReference type="Pfam" id="PF13252">
    <property type="entry name" value="Phage_capsid_3"/>
    <property type="match status" value="1"/>
</dbReference>